<dbReference type="Proteomes" id="UP000076761">
    <property type="component" value="Unassembled WGS sequence"/>
</dbReference>
<name>A0A165NUQ6_9AGAM</name>
<evidence type="ECO:0000313" key="2">
    <source>
        <dbReference type="Proteomes" id="UP000076761"/>
    </source>
</evidence>
<dbReference type="OrthoDB" id="1681765at2759"/>
<reference evidence="1 2" key="1">
    <citation type="journal article" date="2016" name="Mol. Biol. Evol.">
        <title>Comparative Genomics of Early-Diverging Mushroom-Forming Fungi Provides Insights into the Origins of Lignocellulose Decay Capabilities.</title>
        <authorList>
            <person name="Nagy L.G."/>
            <person name="Riley R."/>
            <person name="Tritt A."/>
            <person name="Adam C."/>
            <person name="Daum C."/>
            <person name="Floudas D."/>
            <person name="Sun H."/>
            <person name="Yadav J.S."/>
            <person name="Pangilinan J."/>
            <person name="Larsson K.H."/>
            <person name="Matsuura K."/>
            <person name="Barry K."/>
            <person name="Labutti K."/>
            <person name="Kuo R."/>
            <person name="Ohm R.A."/>
            <person name="Bhattacharya S.S."/>
            <person name="Shirouzu T."/>
            <person name="Yoshinaga Y."/>
            <person name="Martin F.M."/>
            <person name="Grigoriev I.V."/>
            <person name="Hibbett D.S."/>
        </authorList>
    </citation>
    <scope>NUCLEOTIDE SEQUENCE [LARGE SCALE GENOMIC DNA]</scope>
    <source>
        <strain evidence="1 2">HHB14362 ss-1</strain>
    </source>
</reference>
<accession>A0A165NUQ6</accession>
<feature type="non-terminal residue" evidence="1">
    <location>
        <position position="1"/>
    </location>
</feature>
<gene>
    <name evidence="1" type="ORF">NEOLEDRAFT_1026187</name>
</gene>
<dbReference type="EMBL" id="KV425625">
    <property type="protein sequence ID" value="KZT20134.1"/>
    <property type="molecule type" value="Genomic_DNA"/>
</dbReference>
<organism evidence="1 2">
    <name type="scientific">Neolentinus lepideus HHB14362 ss-1</name>
    <dbReference type="NCBI Taxonomy" id="1314782"/>
    <lineage>
        <taxon>Eukaryota</taxon>
        <taxon>Fungi</taxon>
        <taxon>Dikarya</taxon>
        <taxon>Basidiomycota</taxon>
        <taxon>Agaricomycotina</taxon>
        <taxon>Agaricomycetes</taxon>
        <taxon>Gloeophyllales</taxon>
        <taxon>Gloeophyllaceae</taxon>
        <taxon>Neolentinus</taxon>
    </lineage>
</organism>
<evidence type="ECO:0000313" key="1">
    <source>
        <dbReference type="EMBL" id="KZT20134.1"/>
    </source>
</evidence>
<feature type="non-terminal residue" evidence="1">
    <location>
        <position position="96"/>
    </location>
</feature>
<sequence length="96" mass="10933">LARTGDSSCNLQERFQRSGDTISKAIHEVLNMLVAKPFYVKYVKLPTTPNESAMPSEITDNSKLYPFFKDVFGAIDSSHIDMFVPDEALPCYRNWK</sequence>
<proteinExistence type="predicted"/>
<evidence type="ECO:0008006" key="3">
    <source>
        <dbReference type="Google" id="ProtNLM"/>
    </source>
</evidence>
<dbReference type="AlphaFoldDB" id="A0A165NUQ6"/>
<dbReference type="InParanoid" id="A0A165NUQ6"/>
<protein>
    <recommendedName>
        <fullName evidence="3">DDE Tnp4 domain-containing protein</fullName>
    </recommendedName>
</protein>
<keyword evidence="2" id="KW-1185">Reference proteome</keyword>
<dbReference type="STRING" id="1314782.A0A165NUQ6"/>